<evidence type="ECO:0008006" key="4">
    <source>
        <dbReference type="Google" id="ProtNLM"/>
    </source>
</evidence>
<evidence type="ECO:0000256" key="1">
    <source>
        <dbReference type="SAM" id="SignalP"/>
    </source>
</evidence>
<reference evidence="2 3" key="1">
    <citation type="submission" date="2019-06" db="EMBL/GenBank/DDBJ databases">
        <title>Martelella lutilitoris sp. nov., isolated from a tidal mudflat.</title>
        <authorList>
            <person name="Kim Y.-J."/>
        </authorList>
    </citation>
    <scope>NUCLEOTIDE SEQUENCE [LARGE SCALE GENOMIC DNA]</scope>
    <source>
        <strain evidence="2 3">GH2-6</strain>
    </source>
</reference>
<dbReference type="RefSeq" id="WP_138746631.1">
    <property type="nucleotide sequence ID" value="NZ_VCLB01000001.1"/>
</dbReference>
<gene>
    <name evidence="2" type="ORF">FF124_01100</name>
</gene>
<evidence type="ECO:0000313" key="2">
    <source>
        <dbReference type="EMBL" id="TNB49588.1"/>
    </source>
</evidence>
<dbReference type="EMBL" id="VCLB01000001">
    <property type="protein sequence ID" value="TNB49588.1"/>
    <property type="molecule type" value="Genomic_DNA"/>
</dbReference>
<dbReference type="Proteomes" id="UP000307874">
    <property type="component" value="Unassembled WGS sequence"/>
</dbReference>
<comment type="caution">
    <text evidence="2">The sequence shown here is derived from an EMBL/GenBank/DDBJ whole genome shotgun (WGS) entry which is preliminary data.</text>
</comment>
<proteinExistence type="predicted"/>
<feature type="signal peptide" evidence="1">
    <location>
        <begin position="1"/>
        <end position="27"/>
    </location>
</feature>
<keyword evidence="1" id="KW-0732">Signal</keyword>
<accession>A0A5C4JVT9</accession>
<name>A0A5C4JVT9_9HYPH</name>
<protein>
    <recommendedName>
        <fullName evidence="4">Invasion associated locus B family protein</fullName>
    </recommendedName>
</protein>
<organism evidence="2 3">
    <name type="scientific">Martelella lutilitoris</name>
    <dbReference type="NCBI Taxonomy" id="2583532"/>
    <lineage>
        <taxon>Bacteria</taxon>
        <taxon>Pseudomonadati</taxon>
        <taxon>Pseudomonadota</taxon>
        <taxon>Alphaproteobacteria</taxon>
        <taxon>Hyphomicrobiales</taxon>
        <taxon>Aurantimonadaceae</taxon>
        <taxon>Martelella</taxon>
    </lineage>
</organism>
<keyword evidence="3" id="KW-1185">Reference proteome</keyword>
<dbReference type="OrthoDB" id="7915120at2"/>
<sequence>MRMRKIVYAGLAATVIGVVSLQTAASAAEMFDSGGTWNAACDSEMTCRLTTSQMPADDGGLAIPSFVKADKPHAPVMMVLPTITGMETLNRDGVFTIAVDGHDIVSIMVKDLKKDDAEGGYVTRDQAIVQPVLAAARVGRDEIMVSYLGPDTQEVATADLTGLHASLDWLSQQQQPGSGS</sequence>
<dbReference type="AlphaFoldDB" id="A0A5C4JVT9"/>
<evidence type="ECO:0000313" key="3">
    <source>
        <dbReference type="Proteomes" id="UP000307874"/>
    </source>
</evidence>
<feature type="chain" id="PRO_5022766473" description="Invasion associated locus B family protein" evidence="1">
    <location>
        <begin position="28"/>
        <end position="180"/>
    </location>
</feature>